<feature type="region of interest" description="Disordered" evidence="1">
    <location>
        <begin position="1"/>
        <end position="42"/>
    </location>
</feature>
<feature type="region of interest" description="Disordered" evidence="1">
    <location>
        <begin position="100"/>
        <end position="183"/>
    </location>
</feature>
<dbReference type="Pfam" id="PF13921">
    <property type="entry name" value="Myb_DNA-bind_6"/>
    <property type="match status" value="1"/>
</dbReference>
<dbReference type="Gene3D" id="1.10.10.60">
    <property type="entry name" value="Homeodomain-like"/>
    <property type="match status" value="1"/>
</dbReference>
<dbReference type="OrthoDB" id="2281363at2759"/>
<evidence type="ECO:0000256" key="1">
    <source>
        <dbReference type="SAM" id="MobiDB-lite"/>
    </source>
</evidence>
<feature type="compositionally biased region" description="Low complexity" evidence="1">
    <location>
        <begin position="111"/>
        <end position="150"/>
    </location>
</feature>
<dbReference type="CDD" id="cd00167">
    <property type="entry name" value="SANT"/>
    <property type="match status" value="1"/>
</dbReference>
<proteinExistence type="predicted"/>
<dbReference type="AlphaFoldDB" id="A0A8H7S6L4"/>
<dbReference type="EMBL" id="JAEPRB010000068">
    <property type="protein sequence ID" value="KAG2223080.1"/>
    <property type="molecule type" value="Genomic_DNA"/>
</dbReference>
<organism evidence="2 3">
    <name type="scientific">Circinella minor</name>
    <dbReference type="NCBI Taxonomy" id="1195481"/>
    <lineage>
        <taxon>Eukaryota</taxon>
        <taxon>Fungi</taxon>
        <taxon>Fungi incertae sedis</taxon>
        <taxon>Mucoromycota</taxon>
        <taxon>Mucoromycotina</taxon>
        <taxon>Mucoromycetes</taxon>
        <taxon>Mucorales</taxon>
        <taxon>Lichtheimiaceae</taxon>
        <taxon>Circinella</taxon>
    </lineage>
</organism>
<evidence type="ECO:0000313" key="2">
    <source>
        <dbReference type="EMBL" id="KAG2223080.1"/>
    </source>
</evidence>
<reference evidence="2 3" key="1">
    <citation type="submission" date="2020-12" db="EMBL/GenBank/DDBJ databases">
        <title>Metabolic potential, ecology and presence of endohyphal bacteria is reflected in genomic diversity of Mucoromycotina.</title>
        <authorList>
            <person name="Muszewska A."/>
            <person name="Okrasinska A."/>
            <person name="Steczkiewicz K."/>
            <person name="Drgas O."/>
            <person name="Orlowska M."/>
            <person name="Perlinska-Lenart U."/>
            <person name="Aleksandrzak-Piekarczyk T."/>
            <person name="Szatraj K."/>
            <person name="Zielenkiewicz U."/>
            <person name="Pilsyk S."/>
            <person name="Malc E."/>
            <person name="Mieczkowski P."/>
            <person name="Kruszewska J.S."/>
            <person name="Biernat P."/>
            <person name="Pawlowska J."/>
        </authorList>
    </citation>
    <scope>NUCLEOTIDE SEQUENCE [LARGE SCALE GENOMIC DNA]</scope>
    <source>
        <strain evidence="2 3">CBS 142.35</strain>
    </source>
</reference>
<feature type="compositionally biased region" description="Low complexity" evidence="1">
    <location>
        <begin position="158"/>
        <end position="177"/>
    </location>
</feature>
<evidence type="ECO:0000313" key="3">
    <source>
        <dbReference type="Proteomes" id="UP000646827"/>
    </source>
</evidence>
<accession>A0A8H7S6L4</accession>
<evidence type="ECO:0008006" key="4">
    <source>
        <dbReference type="Google" id="ProtNLM"/>
    </source>
</evidence>
<gene>
    <name evidence="2" type="ORF">INT45_008928</name>
</gene>
<feature type="compositionally biased region" description="Polar residues" evidence="1">
    <location>
        <begin position="1"/>
        <end position="16"/>
    </location>
</feature>
<feature type="compositionally biased region" description="Low complexity" evidence="1">
    <location>
        <begin position="24"/>
        <end position="40"/>
    </location>
</feature>
<name>A0A8H7S6L4_9FUNG</name>
<sequence length="230" mass="24976">MNISDILNHPQQQQTTIDRESCFTSPPLSPNASATSSTNNFNYDPRLLQAHGKPRSRFSDIEDAIICDGVAKGLTWGQISRQLPHRKRATCFNRYRTLQGIRKSRKRGPITAGNTNATNTENNNDNNKQQPVTPLSPATTTTSGSSAASPPWFPSTPPGSSSASPVTTCSSSVTDPTGFHLPSPRQILLSTTEQIQHITQTSSSDQCRPSLRLPPLIVPTARYPSVQQAP</sequence>
<protein>
    <recommendedName>
        <fullName evidence="4">Myb-like domain-containing protein</fullName>
    </recommendedName>
</protein>
<dbReference type="InterPro" id="IPR009057">
    <property type="entry name" value="Homeodomain-like_sf"/>
</dbReference>
<dbReference type="SUPFAM" id="SSF46689">
    <property type="entry name" value="Homeodomain-like"/>
    <property type="match status" value="1"/>
</dbReference>
<comment type="caution">
    <text evidence="2">The sequence shown here is derived from an EMBL/GenBank/DDBJ whole genome shotgun (WGS) entry which is preliminary data.</text>
</comment>
<dbReference type="InterPro" id="IPR001005">
    <property type="entry name" value="SANT/Myb"/>
</dbReference>
<keyword evidence="3" id="KW-1185">Reference proteome</keyword>
<dbReference type="Proteomes" id="UP000646827">
    <property type="component" value="Unassembled WGS sequence"/>
</dbReference>